<evidence type="ECO:0000256" key="1">
    <source>
        <dbReference type="ARBA" id="ARBA00004251"/>
    </source>
</evidence>
<dbReference type="Pfam" id="PF00560">
    <property type="entry name" value="LRR_1"/>
    <property type="match status" value="10"/>
</dbReference>
<dbReference type="AlphaFoldDB" id="A0A835AUW2"/>
<evidence type="ECO:0000313" key="16">
    <source>
        <dbReference type="Proteomes" id="UP000636709"/>
    </source>
</evidence>
<evidence type="ECO:0000256" key="7">
    <source>
        <dbReference type="ARBA" id="ARBA00022737"/>
    </source>
</evidence>
<keyword evidence="3" id="KW-1003">Cell membrane</keyword>
<dbReference type="InterPro" id="IPR003591">
    <property type="entry name" value="Leu-rich_rpt_typical-subtyp"/>
</dbReference>
<dbReference type="FunFam" id="3.80.10.10:FF:000213">
    <property type="entry name" value="Tyrosine-sulfated glycopeptide receptor 1"/>
    <property type="match status" value="1"/>
</dbReference>
<dbReference type="InterPro" id="IPR046956">
    <property type="entry name" value="RLP23-like"/>
</dbReference>
<keyword evidence="11" id="KW-0325">Glycoprotein</keyword>
<feature type="signal peptide" evidence="13">
    <location>
        <begin position="1"/>
        <end position="22"/>
    </location>
</feature>
<keyword evidence="4" id="KW-0433">Leucine-rich repeat</keyword>
<accession>A0A835AUW2</accession>
<proteinExistence type="inferred from homology"/>
<keyword evidence="8 12" id="KW-1133">Transmembrane helix</keyword>
<dbReference type="SUPFAM" id="SSF52047">
    <property type="entry name" value="RNI-like"/>
    <property type="match status" value="2"/>
</dbReference>
<dbReference type="FunFam" id="3.80.10.10:FF:000649">
    <property type="entry name" value="Leucine Rich Repeat family protein"/>
    <property type="match status" value="1"/>
</dbReference>
<dbReference type="EMBL" id="JACEFO010002172">
    <property type="protein sequence ID" value="KAF8676353.1"/>
    <property type="molecule type" value="Genomic_DNA"/>
</dbReference>
<evidence type="ECO:0000256" key="11">
    <source>
        <dbReference type="ARBA" id="ARBA00023180"/>
    </source>
</evidence>
<keyword evidence="9 12" id="KW-0472">Membrane</keyword>
<keyword evidence="5 12" id="KW-0812">Transmembrane</keyword>
<feature type="chain" id="PRO_5032928786" description="Leucine-rich repeat-containing N-terminal plant-type domain-containing protein" evidence="13">
    <location>
        <begin position="23"/>
        <end position="970"/>
    </location>
</feature>
<sequence>MDHGTTTLSLVLVAAAAAAAAALSSSSSPTGHGVSLLQGGRANNGTAGTISCWPHERDALLEFKRGITSDPAEILTSWQPGEHQDCCRWRGIRCSSKNSHVISVHLRNVGANDAINWDAGDTALVGQISPSLLSLQHLKHLDLSLNQLEGPTSLFPEFLCSLNSLRYLNLSSIPFNGRLPPQLGNLTKLRHLDLSERFFLGNGMNSLYSTDISWLTHLPSLQYLDMGSLNLSMALDWAYAVSKMSSLRVLDLSSCMLASANQSLPHLNLTRVERLDLSENDFQHPIASCWFWNLTGLRYLGLGGTRLYGQFHHGAFGGMTSLEVLDLSVSDGSNDPYITDGGLDIMTANLTNLCNLKILVFSSSNFGGTVTELFNQLPQCSPNKLQELHLDNNNFAGPIPNWIGRWDSLQILDLSNNIITGPLPSEIGSNNLSGVITQEFLGGLTSLTAIEMSRNSLKIAVDPDWKPPFSLQYVDFASCEMGPRFPTWLQSQTEVAYLDISCAAISDNLPPWFGTTFSNAWKVNISQNGVNGTLPTNMEAMNSLERLYLNSNNLTGQLPRFPDALHILDISSNSLSGPLPANFGAPYMEDLRLFSNRITGHVPKYMCQMQFLGGILDLSDNLLEGEFPECFPPEGLWMLILSNNRFSGKFPPSLWNCTELYVLDLDSNNFNGGLPMWIGEMVNLQIVRLGHNNFSGSIPGTITNLSKLLHLDLTDNSISGVLPRNLSNLSGMTARGSPTTFGNYVPILNLSVITKGGERYYEESVVFNMVIIDLSSNFLAGEIPEEITSLDTVISLNFSRNRLSGKIPAKIGVMQALESLDLSENKLYGELPQSLSNLTYLSYLDLAYNNLTGTIPSGAQLDTLYAEYPFMYDGNSGLCGHPLPKNCSADNSGPKHGDGDQKGGQHDSKLVSFPSGLGVGFVVGLWIVFCVILFKKSWRIAYFQCFDKALDEVYVFLVTWGRWTKKTAKH</sequence>
<evidence type="ECO:0000256" key="2">
    <source>
        <dbReference type="ARBA" id="ARBA00009592"/>
    </source>
</evidence>
<comment type="similarity">
    <text evidence="2">Belongs to the RLP family.</text>
</comment>
<feature type="transmembrane region" description="Helical" evidence="12">
    <location>
        <begin position="911"/>
        <end position="934"/>
    </location>
</feature>
<evidence type="ECO:0000256" key="10">
    <source>
        <dbReference type="ARBA" id="ARBA00023170"/>
    </source>
</evidence>
<name>A0A835AUW2_9POAL</name>
<evidence type="ECO:0000256" key="3">
    <source>
        <dbReference type="ARBA" id="ARBA00022475"/>
    </source>
</evidence>
<keyword evidence="10" id="KW-0675">Receptor</keyword>
<dbReference type="Pfam" id="PF08263">
    <property type="entry name" value="LRRNT_2"/>
    <property type="match status" value="1"/>
</dbReference>
<evidence type="ECO:0000256" key="9">
    <source>
        <dbReference type="ARBA" id="ARBA00023136"/>
    </source>
</evidence>
<comment type="caution">
    <text evidence="15">The sequence shown here is derived from an EMBL/GenBank/DDBJ whole genome shotgun (WGS) entry which is preliminary data.</text>
</comment>
<dbReference type="FunFam" id="3.80.10.10:FF:001347">
    <property type="entry name" value="LRR receptor-like serine/threonine-protein kinase GSO2"/>
    <property type="match status" value="1"/>
</dbReference>
<dbReference type="Gene3D" id="3.80.10.10">
    <property type="entry name" value="Ribonuclease Inhibitor"/>
    <property type="match status" value="4"/>
</dbReference>
<evidence type="ECO:0000256" key="13">
    <source>
        <dbReference type="SAM" id="SignalP"/>
    </source>
</evidence>
<dbReference type="SMART" id="SM00369">
    <property type="entry name" value="LRR_TYP"/>
    <property type="match status" value="8"/>
</dbReference>
<dbReference type="InterPro" id="IPR001611">
    <property type="entry name" value="Leu-rich_rpt"/>
</dbReference>
<comment type="subcellular location">
    <subcellularLocation>
        <location evidence="1">Cell membrane</location>
        <topology evidence="1">Single-pass type I membrane protein</topology>
    </subcellularLocation>
</comment>
<dbReference type="InterPro" id="IPR032675">
    <property type="entry name" value="LRR_dom_sf"/>
</dbReference>
<feature type="domain" description="Leucine-rich repeat-containing N-terminal plant-type" evidence="14">
    <location>
        <begin position="55"/>
        <end position="95"/>
    </location>
</feature>
<evidence type="ECO:0000256" key="12">
    <source>
        <dbReference type="SAM" id="Phobius"/>
    </source>
</evidence>
<dbReference type="GO" id="GO:0005886">
    <property type="term" value="C:plasma membrane"/>
    <property type="evidence" value="ECO:0007669"/>
    <property type="project" value="UniProtKB-SubCell"/>
</dbReference>
<dbReference type="PANTHER" id="PTHR48063">
    <property type="entry name" value="LRR RECEPTOR-LIKE KINASE"/>
    <property type="match status" value="1"/>
</dbReference>
<evidence type="ECO:0000256" key="8">
    <source>
        <dbReference type="ARBA" id="ARBA00022989"/>
    </source>
</evidence>
<dbReference type="InterPro" id="IPR013210">
    <property type="entry name" value="LRR_N_plant-typ"/>
</dbReference>
<dbReference type="Pfam" id="PF13516">
    <property type="entry name" value="LRR_6"/>
    <property type="match status" value="1"/>
</dbReference>
<reference evidence="15" key="1">
    <citation type="submission" date="2020-07" db="EMBL/GenBank/DDBJ databases">
        <title>Genome sequence and genetic diversity analysis of an under-domesticated orphan crop, white fonio (Digitaria exilis).</title>
        <authorList>
            <person name="Bennetzen J.L."/>
            <person name="Chen S."/>
            <person name="Ma X."/>
            <person name="Wang X."/>
            <person name="Yssel A.E.J."/>
            <person name="Chaluvadi S.R."/>
            <person name="Johnson M."/>
            <person name="Gangashetty P."/>
            <person name="Hamidou F."/>
            <person name="Sanogo M.D."/>
            <person name="Zwaenepoel A."/>
            <person name="Wallace J."/>
            <person name="Van De Peer Y."/>
            <person name="Van Deynze A."/>
        </authorList>
    </citation>
    <scope>NUCLEOTIDE SEQUENCE</scope>
    <source>
        <tissue evidence="15">Leaves</tissue>
    </source>
</reference>
<dbReference type="PANTHER" id="PTHR48063:SF90">
    <property type="entry name" value="OS11G0565920 PROTEIN"/>
    <property type="match status" value="1"/>
</dbReference>
<dbReference type="Proteomes" id="UP000636709">
    <property type="component" value="Unassembled WGS sequence"/>
</dbReference>
<evidence type="ECO:0000256" key="5">
    <source>
        <dbReference type="ARBA" id="ARBA00022692"/>
    </source>
</evidence>
<protein>
    <recommendedName>
        <fullName evidence="14">Leucine-rich repeat-containing N-terminal plant-type domain-containing protein</fullName>
    </recommendedName>
</protein>
<organism evidence="15 16">
    <name type="scientific">Digitaria exilis</name>
    <dbReference type="NCBI Taxonomy" id="1010633"/>
    <lineage>
        <taxon>Eukaryota</taxon>
        <taxon>Viridiplantae</taxon>
        <taxon>Streptophyta</taxon>
        <taxon>Embryophyta</taxon>
        <taxon>Tracheophyta</taxon>
        <taxon>Spermatophyta</taxon>
        <taxon>Magnoliopsida</taxon>
        <taxon>Liliopsida</taxon>
        <taxon>Poales</taxon>
        <taxon>Poaceae</taxon>
        <taxon>PACMAD clade</taxon>
        <taxon>Panicoideae</taxon>
        <taxon>Panicodae</taxon>
        <taxon>Paniceae</taxon>
        <taxon>Anthephorinae</taxon>
        <taxon>Digitaria</taxon>
    </lineage>
</organism>
<keyword evidence="16" id="KW-1185">Reference proteome</keyword>
<evidence type="ECO:0000256" key="4">
    <source>
        <dbReference type="ARBA" id="ARBA00022614"/>
    </source>
</evidence>
<keyword evidence="7" id="KW-0677">Repeat</keyword>
<gene>
    <name evidence="15" type="ORF">HU200_047054</name>
</gene>
<dbReference type="OrthoDB" id="1060944at2759"/>
<keyword evidence="6 13" id="KW-0732">Signal</keyword>
<evidence type="ECO:0000259" key="14">
    <source>
        <dbReference type="Pfam" id="PF08263"/>
    </source>
</evidence>
<evidence type="ECO:0000313" key="15">
    <source>
        <dbReference type="EMBL" id="KAF8676353.1"/>
    </source>
</evidence>
<evidence type="ECO:0000256" key="6">
    <source>
        <dbReference type="ARBA" id="ARBA00022729"/>
    </source>
</evidence>